<name>A0A3S3R9I8_9GAMM</name>
<evidence type="ECO:0000256" key="1">
    <source>
        <dbReference type="ARBA" id="ARBA00022801"/>
    </source>
</evidence>
<dbReference type="GO" id="GO:0016787">
    <property type="term" value="F:hydrolase activity"/>
    <property type="evidence" value="ECO:0007669"/>
    <property type="project" value="UniProtKB-KW"/>
</dbReference>
<dbReference type="EMBL" id="RJLM01000003">
    <property type="protein sequence ID" value="RWX55562.1"/>
    <property type="molecule type" value="Genomic_DNA"/>
</dbReference>
<dbReference type="PANTHER" id="PTHR43540">
    <property type="entry name" value="PEROXYUREIDOACRYLATE/UREIDOACRYLATE AMIDOHYDROLASE-RELATED"/>
    <property type="match status" value="1"/>
</dbReference>
<dbReference type="PANTHER" id="PTHR43540:SF14">
    <property type="entry name" value="ISOCHORISMATASE"/>
    <property type="match status" value="1"/>
</dbReference>
<comment type="caution">
    <text evidence="3">The sequence shown here is derived from an EMBL/GenBank/DDBJ whole genome shotgun (WGS) entry which is preliminary data.</text>
</comment>
<dbReference type="RefSeq" id="WP_128783585.1">
    <property type="nucleotide sequence ID" value="NZ_RJLM01000003.1"/>
</dbReference>
<proteinExistence type="predicted"/>
<keyword evidence="4" id="KW-1185">Reference proteome</keyword>
<dbReference type="InterPro" id="IPR050272">
    <property type="entry name" value="Isochorismatase-like_hydrls"/>
</dbReference>
<accession>A0A3S3R9I8</accession>
<dbReference type="InterPro" id="IPR000868">
    <property type="entry name" value="Isochorismatase-like_dom"/>
</dbReference>
<dbReference type="InterPro" id="IPR036380">
    <property type="entry name" value="Isochorismatase-like_sf"/>
</dbReference>
<protein>
    <submittedName>
        <fullName evidence="3">Cysteine hydrolase</fullName>
    </submittedName>
</protein>
<dbReference type="AlphaFoldDB" id="A0A3S3R9I8"/>
<evidence type="ECO:0000259" key="2">
    <source>
        <dbReference type="Pfam" id="PF00857"/>
    </source>
</evidence>
<dbReference type="SUPFAM" id="SSF52499">
    <property type="entry name" value="Isochorismatase-like hydrolases"/>
    <property type="match status" value="1"/>
</dbReference>
<feature type="domain" description="Isochorismatase-like" evidence="2">
    <location>
        <begin position="3"/>
        <end position="143"/>
    </location>
</feature>
<dbReference type="Gene3D" id="3.40.50.850">
    <property type="entry name" value="Isochorismatase-like"/>
    <property type="match status" value="1"/>
</dbReference>
<reference evidence="3 4" key="1">
    <citation type="submission" date="2018-11" db="EMBL/GenBank/DDBJ databases">
        <title>Photobacterium sp. BEI247 sp. nov., a marine bacterium isolated from Yongle Blue Hole in the South China Sea.</title>
        <authorList>
            <person name="Wang X."/>
        </authorList>
    </citation>
    <scope>NUCLEOTIDE SEQUENCE [LARGE SCALE GENOMIC DNA]</scope>
    <source>
        <strain evidence="4">BEI247</strain>
    </source>
</reference>
<evidence type="ECO:0000313" key="3">
    <source>
        <dbReference type="EMBL" id="RWX55562.1"/>
    </source>
</evidence>
<sequence>MKTAILVIDVQSVLFDPMPQPFEAEEVVDRINLVTKWARTSGHPVIFIQHEQPNTSIEFESDGWKLQVGLVVESDDKFVRKTTPDSFLSTELESILKQEDIEHLVICGYATEFCVDTTTRRAAGLGYSIDLVSDAHTTHDKDHATGQQIREHHNCTLPNISSFGVKISELSVAKITQSS</sequence>
<dbReference type="Pfam" id="PF00857">
    <property type="entry name" value="Isochorismatase"/>
    <property type="match status" value="1"/>
</dbReference>
<gene>
    <name evidence="3" type="ORF">EDI28_09390</name>
</gene>
<keyword evidence="1 3" id="KW-0378">Hydrolase</keyword>
<evidence type="ECO:0000313" key="4">
    <source>
        <dbReference type="Proteomes" id="UP000287563"/>
    </source>
</evidence>
<organism evidence="3 4">
    <name type="scientific">Photobacterium chitinilyticum</name>
    <dbReference type="NCBI Taxonomy" id="2485123"/>
    <lineage>
        <taxon>Bacteria</taxon>
        <taxon>Pseudomonadati</taxon>
        <taxon>Pseudomonadota</taxon>
        <taxon>Gammaproteobacteria</taxon>
        <taxon>Vibrionales</taxon>
        <taxon>Vibrionaceae</taxon>
        <taxon>Photobacterium</taxon>
    </lineage>
</organism>
<dbReference type="OrthoDB" id="1157330at2"/>
<dbReference type="Proteomes" id="UP000287563">
    <property type="component" value="Unassembled WGS sequence"/>
</dbReference>
<dbReference type="CDD" id="cd01014">
    <property type="entry name" value="nicotinamidase_related"/>
    <property type="match status" value="1"/>
</dbReference>